<dbReference type="Proteomes" id="UP001212997">
    <property type="component" value="Unassembled WGS sequence"/>
</dbReference>
<evidence type="ECO:0000313" key="2">
    <source>
        <dbReference type="Proteomes" id="UP001212997"/>
    </source>
</evidence>
<dbReference type="AlphaFoldDB" id="A0AAD5YBM4"/>
<comment type="caution">
    <text evidence="1">The sequence shown here is derived from an EMBL/GenBank/DDBJ whole genome shotgun (WGS) entry which is preliminary data.</text>
</comment>
<accession>A0AAD5YBM4</accession>
<proteinExistence type="predicted"/>
<protein>
    <submittedName>
        <fullName evidence="1">Uncharacterized protein</fullName>
    </submittedName>
</protein>
<dbReference type="EMBL" id="JANAWD010001833">
    <property type="protein sequence ID" value="KAJ3472683.1"/>
    <property type="molecule type" value="Genomic_DNA"/>
</dbReference>
<evidence type="ECO:0000313" key="1">
    <source>
        <dbReference type="EMBL" id="KAJ3472683.1"/>
    </source>
</evidence>
<gene>
    <name evidence="1" type="ORF">NLI96_g13288</name>
</gene>
<keyword evidence="2" id="KW-1185">Reference proteome</keyword>
<name>A0AAD5YBM4_9APHY</name>
<sequence length="331" mass="35126">MGVTLYRSTDASAPSLNGNSGSLISVLDACLVNGYGSQPAAGWTKAYSGTNQADYKQGTGSNGYYLDVNDNAPTTSQEARMRGYEVMTALGTGTNAFPTASQSTFGVICRKSTATGTTARTWYLIADATCFYLFVETGDNTSPIAPMCFAFGDFFSLKASDTYGTMIIGRNVENANYVWQETFGALMFSQGIMGTNTTPAHYIDRHWTGVGGAIGFNKCSSYFAHGSQNNNPVVMGSQYSLLPYPNGPDGGLELAPVYIVHGGFLRGYLKGIWCPCHNQPLSEGDTVTGTGNMSGKTFLALNHYSTVTIAGNSMAGTGQGQVLIETSNTWS</sequence>
<organism evidence="1 2">
    <name type="scientific">Meripilus lineatus</name>
    <dbReference type="NCBI Taxonomy" id="2056292"/>
    <lineage>
        <taxon>Eukaryota</taxon>
        <taxon>Fungi</taxon>
        <taxon>Dikarya</taxon>
        <taxon>Basidiomycota</taxon>
        <taxon>Agaricomycotina</taxon>
        <taxon>Agaricomycetes</taxon>
        <taxon>Polyporales</taxon>
        <taxon>Meripilaceae</taxon>
        <taxon>Meripilus</taxon>
    </lineage>
</organism>
<reference evidence="1" key="1">
    <citation type="submission" date="2022-07" db="EMBL/GenBank/DDBJ databases">
        <title>Genome Sequence of Physisporinus lineatus.</title>
        <authorList>
            <person name="Buettner E."/>
        </authorList>
    </citation>
    <scope>NUCLEOTIDE SEQUENCE</scope>
    <source>
        <strain evidence="1">VT162</strain>
    </source>
</reference>